<reference evidence="1" key="1">
    <citation type="submission" date="2017-08" db="EMBL/GenBank/DDBJ databases">
        <authorList>
            <consortium name="Urmite Genomes"/>
        </authorList>
    </citation>
    <scope>NUCLEOTIDE SEQUENCE [LARGE SCALE GENOMIC DNA]</scope>
    <source>
        <strain evidence="1">IHUMI-LCC2</strain>
    </source>
</reference>
<sequence length="174" mass="20474">MGLLYSKETDSHNQDYFNEERIIDECKKLNESFIGELRNIPTSSTLSHRKQSTFENEDTEEILLDQWKIEVRYTKDGTPIHNSLEYVSPVTKTFFNVDSLRDGMTLSLTPSNYMSMPSVMQKIFIGRRFEKAQLDENKNNFIKRVNPTFFLDLDTIQIRFWLTKRKIGTDKKTA</sequence>
<evidence type="ECO:0000313" key="2">
    <source>
        <dbReference type="Proteomes" id="UP000236316"/>
    </source>
</evidence>
<dbReference type="RefSeq" id="YP_009448999.1">
    <property type="nucleotide sequence ID" value="NC_036594.1"/>
</dbReference>
<dbReference type="EMBL" id="LT906555">
    <property type="protein sequence ID" value="SNW62697.1"/>
    <property type="molecule type" value="Genomic_DNA"/>
</dbReference>
<dbReference type="Proteomes" id="UP000236316">
    <property type="component" value="Segment"/>
</dbReference>
<name>A0A2I2L595_9VIRU</name>
<evidence type="ECO:0000313" key="1">
    <source>
        <dbReference type="EMBL" id="SNW62697.1"/>
    </source>
</evidence>
<dbReference type="GeneID" id="35382620"/>
<keyword evidence="2" id="KW-1185">Reference proteome</keyword>
<organism evidence="1">
    <name type="scientific">Orpheovirus IHUMI-LCC2</name>
    <dbReference type="NCBI Taxonomy" id="2023057"/>
    <lineage>
        <taxon>Viruses</taxon>
        <taxon>Varidnaviria</taxon>
        <taxon>Bamfordvirae</taxon>
        <taxon>Nucleocytoviricota</taxon>
        <taxon>Megaviricetes</taxon>
        <taxon>Pimascovirales</taxon>
        <taxon>Ocovirineae</taxon>
        <taxon>Orpheoviridae</taxon>
        <taxon>Alphaorpheovirus</taxon>
        <taxon>Alphaorpheovirus massiliense</taxon>
    </lineage>
</organism>
<proteinExistence type="predicted"/>
<protein>
    <submittedName>
        <fullName evidence="1">Uncharacterized protein</fullName>
    </submittedName>
</protein>
<gene>
    <name evidence="1" type="ORF">ORPV_793</name>
</gene>
<accession>A0A2I2L595</accession>
<dbReference type="KEGG" id="vg:35382620"/>